<dbReference type="EMBL" id="SUPK01000009">
    <property type="protein sequence ID" value="TJY39758.1"/>
    <property type="molecule type" value="Genomic_DNA"/>
</dbReference>
<reference evidence="2 3" key="1">
    <citation type="submission" date="2019-04" db="EMBL/GenBank/DDBJ databases">
        <title>Cohnella sp. nov., isolated from soil.</title>
        <authorList>
            <person name="Kim W."/>
        </authorList>
    </citation>
    <scope>NUCLEOTIDE SEQUENCE [LARGE SCALE GENOMIC DNA]</scope>
    <source>
        <strain evidence="2 3">CAU 1483</strain>
    </source>
</reference>
<sequence length="315" mass="34971">MPNIWAHIQYGRELLAELGLAGMAESREWNAAFQLGCQGPDFLFYDHFLPWQPATPLNDLGSQMHSVRCGPFLLSLLGRVRGRALTEPAVAFSFGFLLHHLLDRHLHPFVFSRSGFRKWHHQRFETAMDAVVMHRRAGLHTGSVPVASEIDTGGRMPGGFAAEFLDTARLHYPVLAARITPDQLDQAVAQMVSAQKLFFDPTGWKGRLLFRQLEPFSPPRRLPDWDVLNDAHRTWVNPCDRTIYHTESADDLWEAALRDGRATAGAAVTWLTAGPGDDASALQAAFAGLLGDISYETGRPCGSAWITYADSVIPV</sequence>
<dbReference type="OrthoDB" id="9810528at2"/>
<dbReference type="Proteomes" id="UP000309673">
    <property type="component" value="Unassembled WGS sequence"/>
</dbReference>
<keyword evidence="3" id="KW-1185">Reference proteome</keyword>
<name>A0A4U0F652_9BACL</name>
<dbReference type="RefSeq" id="WP_136779198.1">
    <property type="nucleotide sequence ID" value="NZ_SUPK01000009.1"/>
</dbReference>
<feature type="domain" description="Phospholipase C/D" evidence="1">
    <location>
        <begin position="7"/>
        <end position="135"/>
    </location>
</feature>
<dbReference type="AlphaFoldDB" id="A0A4U0F652"/>
<proteinExistence type="predicted"/>
<evidence type="ECO:0000313" key="2">
    <source>
        <dbReference type="EMBL" id="TJY39758.1"/>
    </source>
</evidence>
<comment type="caution">
    <text evidence="2">The sequence shown here is derived from an EMBL/GenBank/DDBJ whole genome shotgun (WGS) entry which is preliminary data.</text>
</comment>
<protein>
    <recommendedName>
        <fullName evidence="1">Phospholipase C/D domain-containing protein</fullName>
    </recommendedName>
</protein>
<evidence type="ECO:0000313" key="3">
    <source>
        <dbReference type="Proteomes" id="UP000309673"/>
    </source>
</evidence>
<dbReference type="InterPro" id="IPR029002">
    <property type="entry name" value="PLPC/GPLD1"/>
</dbReference>
<evidence type="ECO:0000259" key="1">
    <source>
        <dbReference type="Pfam" id="PF00882"/>
    </source>
</evidence>
<organism evidence="2 3">
    <name type="scientific">Cohnella pontilimi</name>
    <dbReference type="NCBI Taxonomy" id="2564100"/>
    <lineage>
        <taxon>Bacteria</taxon>
        <taxon>Bacillati</taxon>
        <taxon>Bacillota</taxon>
        <taxon>Bacilli</taxon>
        <taxon>Bacillales</taxon>
        <taxon>Paenibacillaceae</taxon>
        <taxon>Cohnella</taxon>
    </lineage>
</organism>
<dbReference type="Pfam" id="PF00882">
    <property type="entry name" value="Zn_dep_PLPC"/>
    <property type="match status" value="1"/>
</dbReference>
<accession>A0A4U0F652</accession>
<gene>
    <name evidence="2" type="ORF">E5161_17580</name>
</gene>